<dbReference type="InterPro" id="IPR011701">
    <property type="entry name" value="MFS"/>
</dbReference>
<evidence type="ECO:0000256" key="5">
    <source>
        <dbReference type="ARBA" id="ARBA00022692"/>
    </source>
</evidence>
<accession>D6X953</accession>
<feature type="transmembrane region" description="Helical" evidence="11">
    <location>
        <begin position="194"/>
        <end position="214"/>
    </location>
</feature>
<dbReference type="PANTHER" id="PTHR43528:SF1">
    <property type="entry name" value="ALPHA-KETOGLUTARATE PERMEASE"/>
    <property type="match status" value="1"/>
</dbReference>
<dbReference type="Proteomes" id="UP000002805">
    <property type="component" value="Chromosome"/>
</dbReference>
<dbReference type="GO" id="GO:0015293">
    <property type="term" value="F:symporter activity"/>
    <property type="evidence" value="ECO:0007669"/>
    <property type="project" value="UniProtKB-KW"/>
</dbReference>
<evidence type="ECO:0000256" key="10">
    <source>
        <dbReference type="ARBA" id="ARBA00039918"/>
    </source>
</evidence>
<feature type="transmembrane region" description="Helical" evidence="11">
    <location>
        <begin position="282"/>
        <end position="300"/>
    </location>
</feature>
<dbReference type="HOGENOM" id="CLU_001265_39_0_11"/>
<dbReference type="CDD" id="cd17367">
    <property type="entry name" value="MFS_KgtP"/>
    <property type="match status" value="1"/>
</dbReference>
<evidence type="ECO:0000256" key="11">
    <source>
        <dbReference type="SAM" id="Phobius"/>
    </source>
</evidence>
<comment type="subcellular location">
    <subcellularLocation>
        <location evidence="1">Cell membrane</location>
        <topology evidence="1">Multi-pass membrane protein</topology>
    </subcellularLocation>
</comment>
<evidence type="ECO:0000256" key="8">
    <source>
        <dbReference type="ARBA" id="ARBA00023136"/>
    </source>
</evidence>
<comment type="similarity">
    <text evidence="2">Belongs to the major facilitator superfamily. Metabolite:H+ Symporter (MHS) family (TC 2.A.1.6) family.</text>
</comment>
<keyword evidence="5 11" id="KW-0812">Transmembrane</keyword>
<dbReference type="eggNOG" id="COG0477">
    <property type="taxonomic scope" value="Bacteria"/>
</dbReference>
<dbReference type="GO" id="GO:0005886">
    <property type="term" value="C:plasma membrane"/>
    <property type="evidence" value="ECO:0007669"/>
    <property type="project" value="UniProtKB-SubCell"/>
</dbReference>
<dbReference type="FunFam" id="1.20.1250.20:FF:000001">
    <property type="entry name" value="Dicarboxylate MFS transporter"/>
    <property type="match status" value="1"/>
</dbReference>
<comment type="function">
    <text evidence="9">May be a proton symporter involved in the uptake of osmolytes such as proline and glycine betaine.</text>
</comment>
<dbReference type="Pfam" id="PF07690">
    <property type="entry name" value="MFS_1"/>
    <property type="match status" value="1"/>
</dbReference>
<dbReference type="PROSITE" id="PS00217">
    <property type="entry name" value="SUGAR_TRANSPORT_2"/>
    <property type="match status" value="1"/>
</dbReference>
<dbReference type="InterPro" id="IPR051084">
    <property type="entry name" value="H+-coupled_symporters"/>
</dbReference>
<dbReference type="InterPro" id="IPR005829">
    <property type="entry name" value="Sugar_transporter_CS"/>
</dbReference>
<dbReference type="PANTHER" id="PTHR43528">
    <property type="entry name" value="ALPHA-KETOGLUTARATE PERMEASE"/>
    <property type="match status" value="1"/>
</dbReference>
<dbReference type="AlphaFoldDB" id="D6X953"/>
<evidence type="ECO:0000313" key="13">
    <source>
        <dbReference type="EMBL" id="EFH30759.1"/>
    </source>
</evidence>
<dbReference type="PROSITE" id="PS50850">
    <property type="entry name" value="MFS"/>
    <property type="match status" value="1"/>
</dbReference>
<name>D6X953_STRE2</name>
<dbReference type="Gene3D" id="1.20.1250.20">
    <property type="entry name" value="MFS general substrate transporter like domains"/>
    <property type="match status" value="2"/>
</dbReference>
<evidence type="ECO:0000259" key="12">
    <source>
        <dbReference type="PROSITE" id="PS50850"/>
    </source>
</evidence>
<feature type="transmembrane region" description="Helical" evidence="11">
    <location>
        <begin position="312"/>
        <end position="330"/>
    </location>
</feature>
<reference evidence="14" key="2">
    <citation type="submission" date="2009-10" db="EMBL/GenBank/DDBJ databases">
        <title>The genome sequence of Streptomyces pristinaespiralis strain ATCC 25486.</title>
        <authorList>
            <consortium name="The Broad Institute Genome Sequencing Platform"/>
            <consortium name="Broad Institute Microbial Sequencing Center"/>
            <person name="Fischbach M."/>
            <person name="Godfrey P."/>
            <person name="Ward D."/>
            <person name="Young S."/>
            <person name="Zeng Q."/>
            <person name="Koehrsen M."/>
            <person name="Alvarado L."/>
            <person name="Berlin A.M."/>
            <person name="Bochicchio J."/>
            <person name="Borenstein D."/>
            <person name="Chapman S.B."/>
            <person name="Chen Z."/>
            <person name="Engels R."/>
            <person name="Freedman E."/>
            <person name="Gellesch M."/>
            <person name="Goldberg J."/>
            <person name="Griggs A."/>
            <person name="Gujja S."/>
            <person name="Heilman E.R."/>
            <person name="Heiman D.I."/>
            <person name="Hepburn T.A."/>
            <person name="Howarth C."/>
            <person name="Jen D."/>
            <person name="Larson L."/>
            <person name="Lewis B."/>
            <person name="Mehta T."/>
            <person name="Park D."/>
            <person name="Pearson M."/>
            <person name="Richards J."/>
            <person name="Roberts A."/>
            <person name="Saif S."/>
            <person name="Shea T.D."/>
            <person name="Shenoy N."/>
            <person name="Sisk P."/>
            <person name="Stolte C."/>
            <person name="Sykes S.N."/>
            <person name="Thomson T."/>
            <person name="Walk T."/>
            <person name="White J."/>
            <person name="Yandava C."/>
            <person name="Straight P."/>
            <person name="Clardy J."/>
            <person name="Hung D."/>
            <person name="Kolter R."/>
            <person name="Mekalanos J."/>
            <person name="Walker S."/>
            <person name="Walsh C.T."/>
            <person name="Wieland-Brown L.C."/>
            <person name="Haas B."/>
            <person name="Nusbaum C."/>
            <person name="Birren B."/>
        </authorList>
    </citation>
    <scope>NUCLEOTIDE SEQUENCE [LARGE SCALE GENOMIC DNA]</scope>
    <source>
        <strain evidence="14">ATCC 25486 / DSM 40338 / CBS 914.69 / JCM 4507 / NBRC 13074 / NRRL 2958 / 5647</strain>
    </source>
</reference>
<feature type="transmembrane region" description="Helical" evidence="11">
    <location>
        <begin position="245"/>
        <end position="262"/>
    </location>
</feature>
<evidence type="ECO:0000256" key="1">
    <source>
        <dbReference type="ARBA" id="ARBA00004651"/>
    </source>
</evidence>
<dbReference type="InterPro" id="IPR036259">
    <property type="entry name" value="MFS_trans_sf"/>
</dbReference>
<protein>
    <recommendedName>
        <fullName evidence="10">Putative proline/betaine transporter</fullName>
    </recommendedName>
</protein>
<keyword evidence="8 11" id="KW-0472">Membrane</keyword>
<gene>
    <name evidence="13" type="ORF">SSDG_05976</name>
</gene>
<keyword evidence="7 11" id="KW-1133">Transmembrane helix</keyword>
<proteinExistence type="inferred from homology"/>
<organism evidence="13 14">
    <name type="scientific">Streptomyces pristinaespiralis (strain ATCC 25486 / DSM 40338 / CBS 914.69 / JCM 4507 / KCC S-0507 / NBRC 13074 / NRRL 2958 / 5647)</name>
    <dbReference type="NCBI Taxonomy" id="457429"/>
    <lineage>
        <taxon>Bacteria</taxon>
        <taxon>Bacillati</taxon>
        <taxon>Actinomycetota</taxon>
        <taxon>Actinomycetes</taxon>
        <taxon>Kitasatosporales</taxon>
        <taxon>Streptomycetaceae</taxon>
        <taxon>Streptomyces</taxon>
    </lineage>
</organism>
<evidence type="ECO:0000256" key="9">
    <source>
        <dbReference type="ARBA" id="ARBA00037295"/>
    </source>
</evidence>
<evidence type="ECO:0000256" key="7">
    <source>
        <dbReference type="ARBA" id="ARBA00022989"/>
    </source>
</evidence>
<sequence length="431" mass="45449">MTKTAPAPTIAPAAAGHPVRQLLAASVGNAVEWFDWYAYTFLAAYIADQVFPRSSGNSLVPLLSTFAVFAVGFFMRPVGGLLMGAVADRHGRRAALTVTILLMGGSSLLVGLTPTYAAAGILAPVVLVLARLLQGLSVGGEFAASTTFLVESAGPGRRGLFSSFQYVSTSIGQLAASGIAALLVGGLAEGQMNGWGWRVPFVIGALLGLVGFWIRRSAHETRSAEQQQGERPGLFDALRHHPRESLLICGITAGGTLAYYTWTSYLPTYAELNTDIDKAEALLAGTLSLAFFTLLQPLGGLLSDRFGRKPSLLFFGVGFAVLSVPLLRAVDGSFLSLLLVSCAGMLLLTGFTSISAAVNAEVFPARVRAAGIGFPYSLTVAVFGGTAPYVGTLLKDLDRPGLFPWYVAVLCLVSSAVYLRLPESAHKELER</sequence>
<evidence type="ECO:0000256" key="3">
    <source>
        <dbReference type="ARBA" id="ARBA00022448"/>
    </source>
</evidence>
<feature type="transmembrane region" description="Helical" evidence="11">
    <location>
        <begin position="116"/>
        <end position="133"/>
    </location>
</feature>
<dbReference type="PROSITE" id="PS00216">
    <property type="entry name" value="SUGAR_TRANSPORT_1"/>
    <property type="match status" value="1"/>
</dbReference>
<feature type="transmembrane region" description="Helical" evidence="11">
    <location>
        <begin position="336"/>
        <end position="358"/>
    </location>
</feature>
<keyword evidence="4" id="KW-1003">Cell membrane</keyword>
<keyword evidence="3" id="KW-0813">Transport</keyword>
<dbReference type="SUPFAM" id="SSF103473">
    <property type="entry name" value="MFS general substrate transporter"/>
    <property type="match status" value="1"/>
</dbReference>
<dbReference type="InterPro" id="IPR020846">
    <property type="entry name" value="MFS_dom"/>
</dbReference>
<feature type="transmembrane region" description="Helical" evidence="11">
    <location>
        <begin position="59"/>
        <end position="82"/>
    </location>
</feature>
<evidence type="ECO:0000256" key="4">
    <source>
        <dbReference type="ARBA" id="ARBA00022475"/>
    </source>
</evidence>
<reference evidence="14" key="1">
    <citation type="submission" date="2008-02" db="EMBL/GenBank/DDBJ databases">
        <authorList>
            <consortium name="The Broad Institute Genome Sequencing Platform"/>
            <person name="Fischbach M."/>
            <person name="Ward D."/>
            <person name="Young S."/>
            <person name="Jaffe D."/>
            <person name="Gnerre S."/>
            <person name="Berlin A."/>
            <person name="Heiman D."/>
            <person name="Hepburn T."/>
            <person name="Sykes S."/>
            <person name="Alvarado L."/>
            <person name="Kodira C.D."/>
            <person name="Straight P."/>
            <person name="Clardy J."/>
            <person name="Hung D."/>
            <person name="Kolter R."/>
            <person name="Mekalanos J."/>
            <person name="Walker S."/>
            <person name="Walsh C.T."/>
            <person name="Lander E."/>
            <person name="Galagan J."/>
            <person name="Nusbaum C."/>
            <person name="Birren B."/>
        </authorList>
    </citation>
    <scope>NUCLEOTIDE SEQUENCE [LARGE SCALE GENOMIC DNA]</scope>
    <source>
        <strain evidence="14">ATCC 25486 / DSM 40338 / CBS 914.69 / JCM 4507 / NBRC 13074 / NRRL 2958 / 5647</strain>
    </source>
</reference>
<dbReference type="EMBL" id="CM000950">
    <property type="protein sequence ID" value="EFH30759.1"/>
    <property type="molecule type" value="Genomic_DNA"/>
</dbReference>
<feature type="domain" description="Major facilitator superfamily (MFS) profile" evidence="12">
    <location>
        <begin position="21"/>
        <end position="425"/>
    </location>
</feature>
<feature type="transmembrane region" description="Helical" evidence="11">
    <location>
        <begin position="403"/>
        <end position="421"/>
    </location>
</feature>
<evidence type="ECO:0000313" key="14">
    <source>
        <dbReference type="Proteomes" id="UP000002805"/>
    </source>
</evidence>
<evidence type="ECO:0000256" key="2">
    <source>
        <dbReference type="ARBA" id="ARBA00008240"/>
    </source>
</evidence>
<keyword evidence="6" id="KW-0769">Symport</keyword>
<feature type="transmembrane region" description="Helical" evidence="11">
    <location>
        <begin position="370"/>
        <end position="391"/>
    </location>
</feature>
<evidence type="ECO:0000256" key="6">
    <source>
        <dbReference type="ARBA" id="ARBA00022847"/>
    </source>
</evidence>
<keyword evidence="14" id="KW-1185">Reference proteome</keyword>